<gene>
    <name evidence="2" type="ORF">SAMN04487908_1234</name>
</gene>
<dbReference type="Pfam" id="PF13905">
    <property type="entry name" value="Thioredoxin_8"/>
    <property type="match status" value="1"/>
</dbReference>
<proteinExistence type="predicted"/>
<dbReference type="SUPFAM" id="SSF52833">
    <property type="entry name" value="Thioredoxin-like"/>
    <property type="match status" value="1"/>
</dbReference>
<dbReference type="EMBL" id="FQYV01000023">
    <property type="protein sequence ID" value="SHJ69161.1"/>
    <property type="molecule type" value="Genomic_DNA"/>
</dbReference>
<evidence type="ECO:0000259" key="1">
    <source>
        <dbReference type="PROSITE" id="PS51352"/>
    </source>
</evidence>
<feature type="domain" description="Thioredoxin" evidence="1">
    <location>
        <begin position="322"/>
        <end position="461"/>
    </location>
</feature>
<dbReference type="RefSeq" id="WP_143036806.1">
    <property type="nucleotide sequence ID" value="NZ_FNNS01000001.1"/>
</dbReference>
<dbReference type="InterPro" id="IPR036249">
    <property type="entry name" value="Thioredoxin-like_sf"/>
</dbReference>
<protein>
    <recommendedName>
        <fullName evidence="1">Thioredoxin domain-containing protein</fullName>
    </recommendedName>
</protein>
<keyword evidence="3" id="KW-1185">Reference proteome</keyword>
<dbReference type="PROSITE" id="PS51352">
    <property type="entry name" value="THIOREDOXIN_2"/>
    <property type="match status" value="1"/>
</dbReference>
<organism evidence="2 3">
    <name type="scientific">Aequorivita viscosa</name>
    <dbReference type="NCBI Taxonomy" id="797419"/>
    <lineage>
        <taxon>Bacteria</taxon>
        <taxon>Pseudomonadati</taxon>
        <taxon>Bacteroidota</taxon>
        <taxon>Flavobacteriia</taxon>
        <taxon>Flavobacteriales</taxon>
        <taxon>Flavobacteriaceae</taxon>
        <taxon>Aequorivita</taxon>
    </lineage>
</organism>
<dbReference type="Gene3D" id="3.40.30.10">
    <property type="entry name" value="Glutaredoxin"/>
    <property type="match status" value="1"/>
</dbReference>
<reference evidence="3" key="1">
    <citation type="submission" date="2016-11" db="EMBL/GenBank/DDBJ databases">
        <authorList>
            <person name="Varghese N."/>
            <person name="Submissions S."/>
        </authorList>
    </citation>
    <scope>NUCLEOTIDE SEQUENCE [LARGE SCALE GENOMIC DNA]</scope>
    <source>
        <strain evidence="3">DSM 26349</strain>
    </source>
</reference>
<sequence>MVRKLLPLVILLLTLFSCKEKNNPVDGTTWIGGQIVNPKLDYVIFGQGKLVMDTVNLDSNNFFLYRTDKIKEGLYTIRHNETQVFYIEPGDSLLIHVNTIEFDESLAYSGKGAEQNNLLMDLYLRSEKENKILPKWYTLSPEEFTSKIDSIKVEKEIEYKDFLDKNTVSEGFKEVAQASIDYDYFSKKEMYGMANRSRIETIGDDFYSFRKDIDFNNEKLRFYYPYYRFLNRYFTNLTIAKHPPGTDRNSYDFSVDKINAINSAISNDSIKNSLLRFTAFRYLFCAKDPNEEKQFYELFASLNNNSRHLIEIEELTEATIKMSKGNLISNVSLLSMDNNVLNLHSVVTKPTVLYFWSAESPNQAKMVHNRSAELKSKYPEYNFIAINRDTHFKKWRNTVKNLGYNPKQEFQLENVPEAEKQLVLSTTSKAIILDKNSVILDGNTNMFNNDFEELLLGFLNK</sequence>
<dbReference type="InterPro" id="IPR012336">
    <property type="entry name" value="Thioredoxin-like_fold"/>
</dbReference>
<name>A0A1M6LD42_9FLAO</name>
<dbReference type="OrthoDB" id="1146847at2"/>
<dbReference type="InterPro" id="IPR013766">
    <property type="entry name" value="Thioredoxin_domain"/>
</dbReference>
<dbReference type="PROSITE" id="PS51257">
    <property type="entry name" value="PROKAR_LIPOPROTEIN"/>
    <property type="match status" value="1"/>
</dbReference>
<evidence type="ECO:0000313" key="2">
    <source>
        <dbReference type="EMBL" id="SHJ69161.1"/>
    </source>
</evidence>
<accession>A0A1M6LD42</accession>
<evidence type="ECO:0000313" key="3">
    <source>
        <dbReference type="Proteomes" id="UP000184172"/>
    </source>
</evidence>
<dbReference type="AlphaFoldDB" id="A0A1M6LD42"/>
<dbReference type="STRING" id="797419.SAMN05216556_10168"/>
<dbReference type="Proteomes" id="UP000184172">
    <property type="component" value="Unassembled WGS sequence"/>
</dbReference>